<reference evidence="1" key="1">
    <citation type="submission" date="2007-08" db="EMBL/GenBank/DDBJ databases">
        <title>Divergence order of chlorophyte green algal lineages as inferred from the chloroplast and mitochondrial genomes.</title>
        <authorList>
            <person name="Pombert J.-F."/>
            <person name="Belanger A.-S."/>
            <person name="Gagnon J."/>
            <person name="Otis C."/>
            <person name="Lemieux C."/>
            <person name="Turmel M."/>
        </authorList>
    </citation>
    <scope>NUCLEOTIDE SEQUENCE</scope>
    <source>
        <strain evidence="1">SAG 219-1d</strain>
    </source>
</reference>
<name>G8XPD2_9CHLO</name>
<evidence type="ECO:0000313" key="1">
    <source>
        <dbReference type="EMBL" id="ABX82615.1"/>
    </source>
</evidence>
<keyword evidence="1" id="KW-0934">Plastid</keyword>
<proteinExistence type="predicted"/>
<accession>G8XPD2</accession>
<protein>
    <submittedName>
        <fullName evidence="1">Uncharacterized protein orf262</fullName>
    </submittedName>
</protein>
<geneLocation type="chloroplast" evidence="1"/>
<organism evidence="1">
    <name type="scientific">Trebouxia aggregata</name>
    <dbReference type="NCBI Taxonomy" id="160068"/>
    <lineage>
        <taxon>Eukaryota</taxon>
        <taxon>Viridiplantae</taxon>
        <taxon>Chlorophyta</taxon>
        <taxon>core chlorophytes</taxon>
        <taxon>Trebouxiophyceae</taxon>
        <taxon>Trebouxiales</taxon>
        <taxon>Trebouxiaceae</taxon>
        <taxon>Trebouxia</taxon>
    </lineage>
</organism>
<dbReference type="EMBL" id="EU123975">
    <property type="protein sequence ID" value="ABX82615.1"/>
    <property type="molecule type" value="Genomic_DNA"/>
</dbReference>
<dbReference type="AlphaFoldDB" id="G8XPD2"/>
<keyword evidence="1" id="KW-0150">Chloroplast</keyword>
<gene>
    <name evidence="1" type="primary">orf262</name>
</gene>
<sequence>MNVNETLPNLTTLAPLESVSAPVLTPDLLLSQISNTAQALNDPAVTTEDLGKGLHALVEQNSSPEIQTAIQALVTGNKKEFGIGQKSSSFYPTLDLFSQSVDPNYPTLYLQKQLSTEISTDLKNLEAPPAEFKISSESVLPRKGNEGSSSVSNKVSIDIVELAKTVTCSPLTLLLVLESGRAAITDSARSKGIFVAEQLSNIMREEFRIGGIPLIIPLQLKPSLEDNNILPLSPTLTVISKITEEMDDRIQAFYNKSGNKNA</sequence>